<dbReference type="EMBL" id="PQGG01000019">
    <property type="protein sequence ID" value="POP52982.1"/>
    <property type="molecule type" value="Genomic_DNA"/>
</dbReference>
<comment type="caution">
    <text evidence="1">The sequence shown here is derived from an EMBL/GenBank/DDBJ whole genome shotgun (WGS) entry which is preliminary data.</text>
</comment>
<evidence type="ECO:0000313" key="1">
    <source>
        <dbReference type="EMBL" id="POP52982.1"/>
    </source>
</evidence>
<name>A0A2S4HG57_9GAMM</name>
<sequence>MNKKNGRTKGTTTQTNTRTQYSKIASLGLNGQAHRITFFILENPCALTHHIAHRCAVGNVSHAAKKANARLGKVGLRLICTEPHPRIINRFGVPSPVHQWELVEIGGADEQ</sequence>
<dbReference type="Proteomes" id="UP000237222">
    <property type="component" value="Unassembled WGS sequence"/>
</dbReference>
<organism evidence="1 2">
    <name type="scientific">Zhongshania marina</name>
    <dbReference type="NCBI Taxonomy" id="2304603"/>
    <lineage>
        <taxon>Bacteria</taxon>
        <taxon>Pseudomonadati</taxon>
        <taxon>Pseudomonadota</taxon>
        <taxon>Gammaproteobacteria</taxon>
        <taxon>Cellvibrionales</taxon>
        <taxon>Spongiibacteraceae</taxon>
        <taxon>Zhongshania</taxon>
    </lineage>
</organism>
<gene>
    <name evidence="1" type="ORF">C0068_07755</name>
</gene>
<evidence type="ECO:0000313" key="2">
    <source>
        <dbReference type="Proteomes" id="UP000237222"/>
    </source>
</evidence>
<dbReference type="AlphaFoldDB" id="A0A2S4HG57"/>
<reference evidence="1 2" key="1">
    <citation type="submission" date="2018-01" db="EMBL/GenBank/DDBJ databases">
        <authorList>
            <person name="Yu X.-D."/>
        </authorList>
    </citation>
    <scope>NUCLEOTIDE SEQUENCE [LARGE SCALE GENOMIC DNA]</scope>
    <source>
        <strain evidence="1 2">ZX-21</strain>
    </source>
</reference>
<proteinExistence type="predicted"/>
<protein>
    <submittedName>
        <fullName evidence="1">Uncharacterized protein</fullName>
    </submittedName>
</protein>
<accession>A0A2S4HG57</accession>